<comment type="caution">
    <text evidence="1">The sequence shown here is derived from an EMBL/GenBank/DDBJ whole genome shotgun (WGS) entry which is preliminary data.</text>
</comment>
<gene>
    <name evidence="1" type="ORF">Gotri_009226</name>
</gene>
<dbReference type="AlphaFoldDB" id="A0A7J9ELS4"/>
<dbReference type="EMBL" id="JABEZW010000009">
    <property type="protein sequence ID" value="MBA0773983.1"/>
    <property type="molecule type" value="Genomic_DNA"/>
</dbReference>
<sequence>KVIPFEIWPPLDVTAPWDTWQIQHKPYHEEILKVIYHEIIPNPTEWSQHYPWYCSQINLDRIRI</sequence>
<protein>
    <submittedName>
        <fullName evidence="1">Uncharacterized protein</fullName>
    </submittedName>
</protein>
<feature type="non-terminal residue" evidence="1">
    <location>
        <position position="1"/>
    </location>
</feature>
<organism evidence="1 2">
    <name type="scientific">Gossypium trilobum</name>
    <dbReference type="NCBI Taxonomy" id="34281"/>
    <lineage>
        <taxon>Eukaryota</taxon>
        <taxon>Viridiplantae</taxon>
        <taxon>Streptophyta</taxon>
        <taxon>Embryophyta</taxon>
        <taxon>Tracheophyta</taxon>
        <taxon>Spermatophyta</taxon>
        <taxon>Magnoliopsida</taxon>
        <taxon>eudicotyledons</taxon>
        <taxon>Gunneridae</taxon>
        <taxon>Pentapetalae</taxon>
        <taxon>rosids</taxon>
        <taxon>malvids</taxon>
        <taxon>Malvales</taxon>
        <taxon>Malvaceae</taxon>
        <taxon>Malvoideae</taxon>
        <taxon>Gossypium</taxon>
    </lineage>
</organism>
<evidence type="ECO:0000313" key="2">
    <source>
        <dbReference type="Proteomes" id="UP000593568"/>
    </source>
</evidence>
<reference evidence="1 2" key="1">
    <citation type="journal article" date="2019" name="Genome Biol. Evol.">
        <title>Insights into the evolution of the New World diploid cottons (Gossypium, subgenus Houzingenia) based on genome sequencing.</title>
        <authorList>
            <person name="Grover C.E."/>
            <person name="Arick M.A. 2nd"/>
            <person name="Thrash A."/>
            <person name="Conover J.L."/>
            <person name="Sanders W.S."/>
            <person name="Peterson D.G."/>
            <person name="Frelichowski J.E."/>
            <person name="Scheffler J.A."/>
            <person name="Scheffler B.E."/>
            <person name="Wendel J.F."/>
        </authorList>
    </citation>
    <scope>NUCLEOTIDE SEQUENCE [LARGE SCALE GENOMIC DNA]</scope>
    <source>
        <strain evidence="1">8</strain>
        <tissue evidence="1">Leaf</tissue>
    </source>
</reference>
<name>A0A7J9ELS4_9ROSI</name>
<accession>A0A7J9ELS4</accession>
<evidence type="ECO:0000313" key="1">
    <source>
        <dbReference type="EMBL" id="MBA0773983.1"/>
    </source>
</evidence>
<proteinExistence type="predicted"/>
<dbReference type="Proteomes" id="UP000593568">
    <property type="component" value="Unassembled WGS sequence"/>
</dbReference>
<keyword evidence="2" id="KW-1185">Reference proteome</keyword>